<dbReference type="SUPFAM" id="SSF50685">
    <property type="entry name" value="Barwin-like endoglucanases"/>
    <property type="match status" value="1"/>
</dbReference>
<dbReference type="AlphaFoldDB" id="A0A2R6Q2Q5"/>
<dbReference type="InterPro" id="IPR009009">
    <property type="entry name" value="RlpA-like_DPBB"/>
</dbReference>
<dbReference type="PROSITE" id="PS50842">
    <property type="entry name" value="EXPANSIN_EG45"/>
    <property type="match status" value="1"/>
</dbReference>
<comment type="caution">
    <text evidence="2">The sequence shown here is derived from an EMBL/GenBank/DDBJ whole genome shotgun (WGS) entry which is preliminary data.</text>
</comment>
<organism evidence="2 3">
    <name type="scientific">Actinidia chinensis var. chinensis</name>
    <name type="common">Chinese soft-hair kiwi</name>
    <dbReference type="NCBI Taxonomy" id="1590841"/>
    <lineage>
        <taxon>Eukaryota</taxon>
        <taxon>Viridiplantae</taxon>
        <taxon>Streptophyta</taxon>
        <taxon>Embryophyta</taxon>
        <taxon>Tracheophyta</taxon>
        <taxon>Spermatophyta</taxon>
        <taxon>Magnoliopsida</taxon>
        <taxon>eudicotyledons</taxon>
        <taxon>Gunneridae</taxon>
        <taxon>Pentapetalae</taxon>
        <taxon>asterids</taxon>
        <taxon>Ericales</taxon>
        <taxon>Actinidiaceae</taxon>
        <taxon>Actinidia</taxon>
    </lineage>
</organism>
<dbReference type="PANTHER" id="PTHR47480:SF1">
    <property type="entry name" value="EG45-LIKE DOMAIN CONTAINING PROTEIN 1"/>
    <property type="match status" value="1"/>
</dbReference>
<evidence type="ECO:0000259" key="1">
    <source>
        <dbReference type="PROSITE" id="PS50842"/>
    </source>
</evidence>
<protein>
    <submittedName>
        <fullName evidence="2">EG45-like domain containing protein</fullName>
    </submittedName>
</protein>
<evidence type="ECO:0000313" key="2">
    <source>
        <dbReference type="EMBL" id="PSS01146.1"/>
    </source>
</evidence>
<dbReference type="Pfam" id="PF03330">
    <property type="entry name" value="DPBB_1"/>
    <property type="match status" value="1"/>
</dbReference>
<proteinExistence type="predicted"/>
<dbReference type="InParanoid" id="A0A2R6Q2Q5"/>
<evidence type="ECO:0000313" key="3">
    <source>
        <dbReference type="Proteomes" id="UP000241394"/>
    </source>
</evidence>
<dbReference type="PANTHER" id="PTHR47480">
    <property type="entry name" value="EG45-LIKE DOMAIN CONTAINING PROTEIN"/>
    <property type="match status" value="1"/>
</dbReference>
<dbReference type="Gene3D" id="2.40.40.10">
    <property type="entry name" value="RlpA-like domain"/>
    <property type="match status" value="1"/>
</dbReference>
<dbReference type="STRING" id="1590841.A0A2R6Q2Q5"/>
<sequence length="170" mass="18200">MEASLSPYCSTKHLQVSSSFFAGSVLSSKSFIRMSNHQLLLPWLFLLFSFHFSQADVGTAATYTPPYIPTACYGNLASQFPSSNLFAAAGEGIWDNGAACGRQYLIKCISVAAPSTCILDQTIQVKIVDRAQTSASRPSRGGTTVVLSTTAFESIVNGSPATINIEFQQV</sequence>
<reference evidence="3" key="2">
    <citation type="journal article" date="2018" name="BMC Genomics">
        <title>A manually annotated Actinidia chinensis var. chinensis (kiwifruit) genome highlights the challenges associated with draft genomes and gene prediction in plants.</title>
        <authorList>
            <person name="Pilkington S.M."/>
            <person name="Crowhurst R."/>
            <person name="Hilario E."/>
            <person name="Nardozza S."/>
            <person name="Fraser L."/>
            <person name="Peng Y."/>
            <person name="Gunaseelan K."/>
            <person name="Simpson R."/>
            <person name="Tahir J."/>
            <person name="Deroles S.C."/>
            <person name="Templeton K."/>
            <person name="Luo Z."/>
            <person name="Davy M."/>
            <person name="Cheng C."/>
            <person name="McNeilage M."/>
            <person name="Scaglione D."/>
            <person name="Liu Y."/>
            <person name="Zhang Q."/>
            <person name="Datson P."/>
            <person name="De Silva N."/>
            <person name="Gardiner S.E."/>
            <person name="Bassett H."/>
            <person name="Chagne D."/>
            <person name="McCallum J."/>
            <person name="Dzierzon H."/>
            <person name="Deng C."/>
            <person name="Wang Y.Y."/>
            <person name="Barron L."/>
            <person name="Manako K."/>
            <person name="Bowen J."/>
            <person name="Foster T.M."/>
            <person name="Erridge Z.A."/>
            <person name="Tiffin H."/>
            <person name="Waite C.N."/>
            <person name="Davies K.M."/>
            <person name="Grierson E.P."/>
            <person name="Laing W.A."/>
            <person name="Kirk R."/>
            <person name="Chen X."/>
            <person name="Wood M."/>
            <person name="Montefiori M."/>
            <person name="Brummell D.A."/>
            <person name="Schwinn K.E."/>
            <person name="Catanach A."/>
            <person name="Fullerton C."/>
            <person name="Li D."/>
            <person name="Meiyalaghan S."/>
            <person name="Nieuwenhuizen N."/>
            <person name="Read N."/>
            <person name="Prakash R."/>
            <person name="Hunter D."/>
            <person name="Zhang H."/>
            <person name="McKenzie M."/>
            <person name="Knabel M."/>
            <person name="Harris A."/>
            <person name="Allan A.C."/>
            <person name="Gleave A."/>
            <person name="Chen A."/>
            <person name="Janssen B.J."/>
            <person name="Plunkett B."/>
            <person name="Ampomah-Dwamena C."/>
            <person name="Voogd C."/>
            <person name="Leif D."/>
            <person name="Lafferty D."/>
            <person name="Souleyre E.J.F."/>
            <person name="Varkonyi-Gasic E."/>
            <person name="Gambi F."/>
            <person name="Hanley J."/>
            <person name="Yao J.L."/>
            <person name="Cheung J."/>
            <person name="David K.M."/>
            <person name="Warren B."/>
            <person name="Marsh K."/>
            <person name="Snowden K.C."/>
            <person name="Lin-Wang K."/>
            <person name="Brian L."/>
            <person name="Martinez-Sanchez M."/>
            <person name="Wang M."/>
            <person name="Ileperuma N."/>
            <person name="Macnee N."/>
            <person name="Campin R."/>
            <person name="McAtee P."/>
            <person name="Drummond R.S.M."/>
            <person name="Espley R.V."/>
            <person name="Ireland H.S."/>
            <person name="Wu R."/>
            <person name="Atkinson R.G."/>
            <person name="Karunairetnam S."/>
            <person name="Bulley S."/>
            <person name="Chunkath S."/>
            <person name="Hanley Z."/>
            <person name="Storey R."/>
            <person name="Thrimawithana A.H."/>
            <person name="Thomson S."/>
            <person name="David C."/>
            <person name="Testolin R."/>
            <person name="Huang H."/>
            <person name="Hellens R.P."/>
            <person name="Schaffer R.J."/>
        </authorList>
    </citation>
    <scope>NUCLEOTIDE SEQUENCE [LARGE SCALE GENOMIC DNA]</scope>
    <source>
        <strain evidence="3">cv. Red5</strain>
    </source>
</reference>
<gene>
    <name evidence="2" type="ORF">CEY00_Acc22504</name>
</gene>
<dbReference type="OrthoDB" id="587249at2759"/>
<dbReference type="Gramene" id="PSS01146">
    <property type="protein sequence ID" value="PSS01146"/>
    <property type="gene ID" value="CEY00_Acc22504"/>
</dbReference>
<reference evidence="2 3" key="1">
    <citation type="submission" date="2017-07" db="EMBL/GenBank/DDBJ databases">
        <title>An improved, manually edited Actinidia chinensis var. chinensis (kiwifruit) genome highlights the challenges associated with draft genomes and gene prediction in plants.</title>
        <authorList>
            <person name="Pilkington S."/>
            <person name="Crowhurst R."/>
            <person name="Hilario E."/>
            <person name="Nardozza S."/>
            <person name="Fraser L."/>
            <person name="Peng Y."/>
            <person name="Gunaseelan K."/>
            <person name="Simpson R."/>
            <person name="Tahir J."/>
            <person name="Deroles S."/>
            <person name="Templeton K."/>
            <person name="Luo Z."/>
            <person name="Davy M."/>
            <person name="Cheng C."/>
            <person name="Mcneilage M."/>
            <person name="Scaglione D."/>
            <person name="Liu Y."/>
            <person name="Zhang Q."/>
            <person name="Datson P."/>
            <person name="De Silva N."/>
            <person name="Gardiner S."/>
            <person name="Bassett H."/>
            <person name="Chagne D."/>
            <person name="Mccallum J."/>
            <person name="Dzierzon H."/>
            <person name="Deng C."/>
            <person name="Wang Y.-Y."/>
            <person name="Barron N."/>
            <person name="Manako K."/>
            <person name="Bowen J."/>
            <person name="Foster T."/>
            <person name="Erridge Z."/>
            <person name="Tiffin H."/>
            <person name="Waite C."/>
            <person name="Davies K."/>
            <person name="Grierson E."/>
            <person name="Laing W."/>
            <person name="Kirk R."/>
            <person name="Chen X."/>
            <person name="Wood M."/>
            <person name="Montefiori M."/>
            <person name="Brummell D."/>
            <person name="Schwinn K."/>
            <person name="Catanach A."/>
            <person name="Fullerton C."/>
            <person name="Li D."/>
            <person name="Meiyalaghan S."/>
            <person name="Nieuwenhuizen N."/>
            <person name="Read N."/>
            <person name="Prakash R."/>
            <person name="Hunter D."/>
            <person name="Zhang H."/>
            <person name="Mckenzie M."/>
            <person name="Knabel M."/>
            <person name="Harris A."/>
            <person name="Allan A."/>
            <person name="Chen A."/>
            <person name="Janssen B."/>
            <person name="Plunkett B."/>
            <person name="Dwamena C."/>
            <person name="Voogd C."/>
            <person name="Leif D."/>
            <person name="Lafferty D."/>
            <person name="Souleyre E."/>
            <person name="Varkonyi-Gasic E."/>
            <person name="Gambi F."/>
            <person name="Hanley J."/>
            <person name="Yao J.-L."/>
            <person name="Cheung J."/>
            <person name="David K."/>
            <person name="Warren B."/>
            <person name="Marsh K."/>
            <person name="Snowden K."/>
            <person name="Lin-Wang K."/>
            <person name="Brian L."/>
            <person name="Martinez-Sanchez M."/>
            <person name="Wang M."/>
            <person name="Ileperuma N."/>
            <person name="Macnee N."/>
            <person name="Campin R."/>
            <person name="Mcatee P."/>
            <person name="Drummond R."/>
            <person name="Espley R."/>
            <person name="Ireland H."/>
            <person name="Wu R."/>
            <person name="Atkinson R."/>
            <person name="Karunairetnam S."/>
            <person name="Bulley S."/>
            <person name="Chunkath S."/>
            <person name="Hanley Z."/>
            <person name="Storey R."/>
            <person name="Thrimawithana A."/>
            <person name="Thomson S."/>
            <person name="David C."/>
            <person name="Testolin R."/>
        </authorList>
    </citation>
    <scope>NUCLEOTIDE SEQUENCE [LARGE SCALE GENOMIC DNA]</scope>
    <source>
        <strain evidence="3">cv. Red5</strain>
        <tissue evidence="2">Young leaf</tissue>
    </source>
</reference>
<feature type="domain" description="Expansin-like EG45" evidence="1">
    <location>
        <begin position="73"/>
        <end position="170"/>
    </location>
</feature>
<dbReference type="InterPro" id="IPR007112">
    <property type="entry name" value="Expansin/allergen_DPBB_dom"/>
</dbReference>
<dbReference type="EMBL" id="NKQK01000020">
    <property type="protein sequence ID" value="PSS01146.1"/>
    <property type="molecule type" value="Genomic_DNA"/>
</dbReference>
<dbReference type="OMA" id="PRTCKPG"/>
<dbReference type="CDD" id="cd22269">
    <property type="entry name" value="DPBB_EG45-like"/>
    <property type="match status" value="1"/>
</dbReference>
<accession>A0A2R6Q2Q5</accession>
<name>A0A2R6Q2Q5_ACTCC</name>
<dbReference type="InterPro" id="IPR036908">
    <property type="entry name" value="RlpA-like_sf"/>
</dbReference>
<keyword evidence="3" id="KW-1185">Reference proteome</keyword>
<dbReference type="Proteomes" id="UP000241394">
    <property type="component" value="Chromosome LG20"/>
</dbReference>